<protein>
    <recommendedName>
        <fullName evidence="3">SipL SPOCS domain-containing protein</fullName>
    </recommendedName>
</protein>
<organism evidence="1 2">
    <name type="scientific">Falsibacillus pallidus</name>
    <dbReference type="NCBI Taxonomy" id="493781"/>
    <lineage>
        <taxon>Bacteria</taxon>
        <taxon>Bacillati</taxon>
        <taxon>Bacillota</taxon>
        <taxon>Bacilli</taxon>
        <taxon>Bacillales</taxon>
        <taxon>Bacillaceae</taxon>
        <taxon>Falsibacillus</taxon>
    </lineage>
</organism>
<dbReference type="RefSeq" id="WP_114744593.1">
    <property type="nucleotide sequence ID" value="NZ_QQAY01000002.1"/>
</dbReference>
<comment type="caution">
    <text evidence="1">The sequence shown here is derived from an EMBL/GenBank/DDBJ whole genome shotgun (WGS) entry which is preliminary data.</text>
</comment>
<gene>
    <name evidence="1" type="ORF">DFR59_102413</name>
</gene>
<reference evidence="1 2" key="1">
    <citation type="submission" date="2018-07" db="EMBL/GenBank/DDBJ databases">
        <title>Genomic Encyclopedia of Type Strains, Phase IV (KMG-IV): sequencing the most valuable type-strain genomes for metagenomic binning, comparative biology and taxonomic classification.</title>
        <authorList>
            <person name="Goeker M."/>
        </authorList>
    </citation>
    <scope>NUCLEOTIDE SEQUENCE [LARGE SCALE GENOMIC DNA]</scope>
    <source>
        <strain evidence="1 2">DSM 25281</strain>
    </source>
</reference>
<dbReference type="EMBL" id="QQAY01000002">
    <property type="protein sequence ID" value="RDI45779.1"/>
    <property type="molecule type" value="Genomic_DNA"/>
</dbReference>
<dbReference type="AlphaFoldDB" id="A0A370GQU2"/>
<evidence type="ECO:0000313" key="1">
    <source>
        <dbReference type="EMBL" id="RDI45779.1"/>
    </source>
</evidence>
<evidence type="ECO:0008006" key="3">
    <source>
        <dbReference type="Google" id="ProtNLM"/>
    </source>
</evidence>
<sequence>MAVRSRCDSIESMCINAKKIYDWVVLQKSFASTINAADLGNLAIDPCGTAISKMAARCLLVDPDTGEPLSPGSVIKTFEISDRQSTSLVMDGALITLQKISFVKMLGLIIEFKGINGSTPFIEQSSLVVIEVPETVLLCAPNDTALTAYLSSVQCKLKVNCTGDILTSVNVSLDLCQSIQSSQEVTVEVGRAAFCQPREILKLECSAPSYPPQCPILFGKNN</sequence>
<name>A0A370GQU2_9BACI</name>
<accession>A0A370GQU2</accession>
<dbReference type="OrthoDB" id="2680078at2"/>
<proteinExistence type="predicted"/>
<evidence type="ECO:0000313" key="2">
    <source>
        <dbReference type="Proteomes" id="UP000255326"/>
    </source>
</evidence>
<dbReference type="Proteomes" id="UP000255326">
    <property type="component" value="Unassembled WGS sequence"/>
</dbReference>
<keyword evidence="2" id="KW-1185">Reference proteome</keyword>